<accession>A0A0A9A0J4</accession>
<organism evidence="1">
    <name type="scientific">Arundo donax</name>
    <name type="common">Giant reed</name>
    <name type="synonym">Donax arundinaceus</name>
    <dbReference type="NCBI Taxonomy" id="35708"/>
    <lineage>
        <taxon>Eukaryota</taxon>
        <taxon>Viridiplantae</taxon>
        <taxon>Streptophyta</taxon>
        <taxon>Embryophyta</taxon>
        <taxon>Tracheophyta</taxon>
        <taxon>Spermatophyta</taxon>
        <taxon>Magnoliopsida</taxon>
        <taxon>Liliopsida</taxon>
        <taxon>Poales</taxon>
        <taxon>Poaceae</taxon>
        <taxon>PACMAD clade</taxon>
        <taxon>Arundinoideae</taxon>
        <taxon>Arundineae</taxon>
        <taxon>Arundo</taxon>
    </lineage>
</organism>
<protein>
    <submittedName>
        <fullName evidence="1">Uncharacterized protein</fullName>
    </submittedName>
</protein>
<proteinExistence type="predicted"/>
<name>A0A0A9A0J4_ARUDO</name>
<reference evidence="1" key="2">
    <citation type="journal article" date="2015" name="Data Brief">
        <title>Shoot transcriptome of the giant reed, Arundo donax.</title>
        <authorList>
            <person name="Barrero R.A."/>
            <person name="Guerrero F.D."/>
            <person name="Moolhuijzen P."/>
            <person name="Goolsby J.A."/>
            <person name="Tidwell J."/>
            <person name="Bellgard S.E."/>
            <person name="Bellgard M.I."/>
        </authorList>
    </citation>
    <scope>NUCLEOTIDE SEQUENCE</scope>
    <source>
        <tissue evidence="1">Shoot tissue taken approximately 20 cm above the soil surface</tissue>
    </source>
</reference>
<dbReference type="AlphaFoldDB" id="A0A0A9A0J4"/>
<sequence length="32" mass="3748">MKLPAEGHDLLSYPLSVHMTMQWKLKYEVTSN</sequence>
<dbReference type="EMBL" id="GBRH01252746">
    <property type="protein sequence ID" value="JAD45149.1"/>
    <property type="molecule type" value="Transcribed_RNA"/>
</dbReference>
<reference evidence="1" key="1">
    <citation type="submission" date="2014-09" db="EMBL/GenBank/DDBJ databases">
        <authorList>
            <person name="Magalhaes I.L.F."/>
            <person name="Oliveira U."/>
            <person name="Santos F.R."/>
            <person name="Vidigal T.H.D.A."/>
            <person name="Brescovit A.D."/>
            <person name="Santos A.J."/>
        </authorList>
    </citation>
    <scope>NUCLEOTIDE SEQUENCE</scope>
    <source>
        <tissue evidence="1">Shoot tissue taken approximately 20 cm above the soil surface</tissue>
    </source>
</reference>
<evidence type="ECO:0000313" key="1">
    <source>
        <dbReference type="EMBL" id="JAD45149.1"/>
    </source>
</evidence>